<feature type="transmembrane region" description="Helical" evidence="1">
    <location>
        <begin position="203"/>
        <end position="221"/>
    </location>
</feature>
<gene>
    <name evidence="2" type="ORF">UFOPK1981_00384</name>
</gene>
<feature type="transmembrane region" description="Helical" evidence="1">
    <location>
        <begin position="412"/>
        <end position="433"/>
    </location>
</feature>
<feature type="transmembrane region" description="Helical" evidence="1">
    <location>
        <begin position="445"/>
        <end position="465"/>
    </location>
</feature>
<dbReference type="AlphaFoldDB" id="A0A6J6IKZ0"/>
<keyword evidence="1" id="KW-1133">Transmembrane helix</keyword>
<feature type="transmembrane region" description="Helical" evidence="1">
    <location>
        <begin position="477"/>
        <end position="495"/>
    </location>
</feature>
<feature type="transmembrane region" description="Helical" evidence="1">
    <location>
        <begin position="125"/>
        <end position="143"/>
    </location>
</feature>
<keyword evidence="1" id="KW-0472">Membrane</keyword>
<name>A0A6J6IKZ0_9ZZZZ</name>
<evidence type="ECO:0000313" key="2">
    <source>
        <dbReference type="EMBL" id="CAB4625197.1"/>
    </source>
</evidence>
<evidence type="ECO:0000256" key="1">
    <source>
        <dbReference type="SAM" id="Phobius"/>
    </source>
</evidence>
<feature type="transmembrane region" description="Helical" evidence="1">
    <location>
        <begin position="313"/>
        <end position="334"/>
    </location>
</feature>
<feature type="transmembrane region" description="Helical" evidence="1">
    <location>
        <begin position="233"/>
        <end position="260"/>
    </location>
</feature>
<keyword evidence="1" id="KW-0812">Transmembrane</keyword>
<feature type="transmembrane region" description="Helical" evidence="1">
    <location>
        <begin position="387"/>
        <end position="406"/>
    </location>
</feature>
<reference evidence="2" key="1">
    <citation type="submission" date="2020-05" db="EMBL/GenBank/DDBJ databases">
        <authorList>
            <person name="Chiriac C."/>
            <person name="Salcher M."/>
            <person name="Ghai R."/>
            <person name="Kavagutti S V."/>
        </authorList>
    </citation>
    <scope>NUCLEOTIDE SEQUENCE</scope>
</reference>
<accession>A0A6J6IKZ0</accession>
<organism evidence="2">
    <name type="scientific">freshwater metagenome</name>
    <dbReference type="NCBI Taxonomy" id="449393"/>
    <lineage>
        <taxon>unclassified sequences</taxon>
        <taxon>metagenomes</taxon>
        <taxon>ecological metagenomes</taxon>
    </lineage>
</organism>
<dbReference type="EMBL" id="CAEZVI010000023">
    <property type="protein sequence ID" value="CAB4625197.1"/>
    <property type="molecule type" value="Genomic_DNA"/>
</dbReference>
<protein>
    <submittedName>
        <fullName evidence="2">Unannotated protein</fullName>
    </submittedName>
</protein>
<proteinExistence type="predicted"/>
<feature type="transmembrane region" description="Helical" evidence="1">
    <location>
        <begin position="272"/>
        <end position="293"/>
    </location>
</feature>
<sequence length="507" mass="55139">MQSKFIALCVAALSLFIAIPSSAAATDIPLLSWERGKEQNIVLGGYTNQSSWTIQLVAEGKKPLKFSKSTANKDGYYVYSLFLPSDFPQGAYRVESLSTTGEANVVAGVQVVELMFFDIIRVPTQLLFLLTILVFLISSLSTLRMRRYEQMSYLQSTSELQLSPAIASFYRLRRNSVAGVQQSLFKHVIKKEGELLHKISPSLWALVPVATFIFGSYIGIAAGSELGIPSIPILLFVIAAIIGVFDPYSGFTAALGFSILQTMQGQITSMRAVGALMAIALAWLAPGLIASIYREMIAKDSLPKALSRTLPTIFASFFGAAIFFSSELLLSSLLDRTGPIVNSRIDLPIAVGVAVFLKSRLEILIDRRSLLSDANLEVKSIRLSRIISPRAVAILALFFAGVSYVWTESLVFSAVTAVVFTIPLLLLQVRFASPVVGALSRVPRNILVESTIVSAISFAIFTYIQSTPFEVIQKGKLIILGAAVPLVLHALLSSLSDTRDRELVDAL</sequence>